<dbReference type="RefSeq" id="WP_137730813.1">
    <property type="nucleotide sequence ID" value="NZ_BJCL01000001.1"/>
</dbReference>
<gene>
    <name evidence="1" type="ORF">AQPW35_01080</name>
</gene>
<evidence type="ECO:0000313" key="2">
    <source>
        <dbReference type="Proteomes" id="UP000301751"/>
    </source>
</evidence>
<dbReference type="Proteomes" id="UP000301751">
    <property type="component" value="Unassembled WGS sequence"/>
</dbReference>
<keyword evidence="2" id="KW-1185">Reference proteome</keyword>
<organism evidence="1 2">
    <name type="scientific">Pseudaquabacterium pictum</name>
    <dbReference type="NCBI Taxonomy" id="2315236"/>
    <lineage>
        <taxon>Bacteria</taxon>
        <taxon>Pseudomonadati</taxon>
        <taxon>Pseudomonadota</taxon>
        <taxon>Betaproteobacteria</taxon>
        <taxon>Burkholderiales</taxon>
        <taxon>Sphaerotilaceae</taxon>
        <taxon>Pseudaquabacterium</taxon>
    </lineage>
</organism>
<sequence>MSRPADILRPAELRTRLAHGASCELSELLCYLARSLRVDAQRDEALPVWRSIVERANTLNDAVLGVLGGDDPAVQELAEVVHGDAAHWPAWLTAPNGAEQGATHG</sequence>
<reference evidence="2" key="1">
    <citation type="submission" date="2019-03" db="EMBL/GenBank/DDBJ databases">
        <title>Aquabacterium pictum sp.nov., the first bacteriochlorophyll a-containing freshwater bacterium in the genus Aquabacterium of the class Betaproteobacteria.</title>
        <authorList>
            <person name="Hirose S."/>
            <person name="Tank M."/>
            <person name="Hara E."/>
            <person name="Tamaki H."/>
            <person name="Takaichi S."/>
            <person name="Haruta S."/>
            <person name="Hanada S."/>
        </authorList>
    </citation>
    <scope>NUCLEOTIDE SEQUENCE [LARGE SCALE GENOMIC DNA]</scope>
    <source>
        <strain evidence="2">W35</strain>
    </source>
</reference>
<evidence type="ECO:0000313" key="1">
    <source>
        <dbReference type="EMBL" id="GCL61027.1"/>
    </source>
</evidence>
<comment type="caution">
    <text evidence="1">The sequence shown here is derived from an EMBL/GenBank/DDBJ whole genome shotgun (WGS) entry which is preliminary data.</text>
</comment>
<dbReference type="AlphaFoldDB" id="A0A480AKW7"/>
<dbReference type="EMBL" id="BJCL01000001">
    <property type="protein sequence ID" value="GCL61027.1"/>
    <property type="molecule type" value="Genomic_DNA"/>
</dbReference>
<accession>A0A480AKW7</accession>
<name>A0A480AKW7_9BURK</name>
<proteinExistence type="predicted"/>
<protein>
    <submittedName>
        <fullName evidence="1">Uncharacterized protein</fullName>
    </submittedName>
</protein>